<dbReference type="EMBL" id="SNYO01000001">
    <property type="protein sequence ID" value="TDQ65139.1"/>
    <property type="molecule type" value="Genomic_DNA"/>
</dbReference>
<dbReference type="RefSeq" id="WP_133824539.1">
    <property type="nucleotide sequence ID" value="NZ_BAABHR010000046.1"/>
</dbReference>
<evidence type="ECO:0000256" key="4">
    <source>
        <dbReference type="ARBA" id="ARBA00023136"/>
    </source>
</evidence>
<protein>
    <submittedName>
        <fullName evidence="7">Uncharacterized protein DUF202</fullName>
    </submittedName>
</protein>
<comment type="subcellular location">
    <subcellularLocation>
        <location evidence="1">Endomembrane system</location>
        <topology evidence="1">Multi-pass membrane protein</topology>
    </subcellularLocation>
</comment>
<keyword evidence="4 5" id="KW-0472">Membrane</keyword>
<gene>
    <name evidence="7" type="ORF">EV188_101388</name>
</gene>
<keyword evidence="8" id="KW-1185">Reference proteome</keyword>
<evidence type="ECO:0000259" key="6">
    <source>
        <dbReference type="Pfam" id="PF02656"/>
    </source>
</evidence>
<sequence length="114" mass="11806">MTGPPPRAADDAPGFGGLQAERTTLAWNRTALGLVANAALLSIRELHTTTSRLAAAPIVLAVVVALATVLYARHRDTTLRRDPLPRPVAPRRALIALGSAVTALAITAGGTLLL</sequence>
<dbReference type="GO" id="GO:0012505">
    <property type="term" value="C:endomembrane system"/>
    <property type="evidence" value="ECO:0007669"/>
    <property type="project" value="UniProtKB-SubCell"/>
</dbReference>
<dbReference type="AlphaFoldDB" id="A0A4R6VMV3"/>
<dbReference type="InterPro" id="IPR003807">
    <property type="entry name" value="DUF202"/>
</dbReference>
<dbReference type="Proteomes" id="UP000295705">
    <property type="component" value="Unassembled WGS sequence"/>
</dbReference>
<evidence type="ECO:0000313" key="8">
    <source>
        <dbReference type="Proteomes" id="UP000295705"/>
    </source>
</evidence>
<dbReference type="OrthoDB" id="3701077at2"/>
<keyword evidence="3 5" id="KW-1133">Transmembrane helix</keyword>
<dbReference type="Pfam" id="PF02656">
    <property type="entry name" value="DUF202"/>
    <property type="match status" value="1"/>
</dbReference>
<evidence type="ECO:0000256" key="1">
    <source>
        <dbReference type="ARBA" id="ARBA00004127"/>
    </source>
</evidence>
<evidence type="ECO:0000256" key="3">
    <source>
        <dbReference type="ARBA" id="ARBA00022989"/>
    </source>
</evidence>
<evidence type="ECO:0000313" key="7">
    <source>
        <dbReference type="EMBL" id="TDQ65139.1"/>
    </source>
</evidence>
<feature type="domain" description="DUF202" evidence="6">
    <location>
        <begin position="17"/>
        <end position="75"/>
    </location>
</feature>
<accession>A0A4R6VMV3</accession>
<evidence type="ECO:0000256" key="5">
    <source>
        <dbReference type="SAM" id="Phobius"/>
    </source>
</evidence>
<feature type="transmembrane region" description="Helical" evidence="5">
    <location>
        <begin position="54"/>
        <end position="72"/>
    </location>
</feature>
<keyword evidence="2 5" id="KW-0812">Transmembrane</keyword>
<comment type="caution">
    <text evidence="7">The sequence shown here is derived from an EMBL/GenBank/DDBJ whole genome shotgun (WGS) entry which is preliminary data.</text>
</comment>
<evidence type="ECO:0000256" key="2">
    <source>
        <dbReference type="ARBA" id="ARBA00022692"/>
    </source>
</evidence>
<organism evidence="7 8">
    <name type="scientific">Actinomycetospora succinea</name>
    <dbReference type="NCBI Taxonomy" id="663603"/>
    <lineage>
        <taxon>Bacteria</taxon>
        <taxon>Bacillati</taxon>
        <taxon>Actinomycetota</taxon>
        <taxon>Actinomycetes</taxon>
        <taxon>Pseudonocardiales</taxon>
        <taxon>Pseudonocardiaceae</taxon>
        <taxon>Actinomycetospora</taxon>
    </lineage>
</organism>
<feature type="transmembrane region" description="Helical" evidence="5">
    <location>
        <begin position="93"/>
        <end position="113"/>
    </location>
</feature>
<name>A0A4R6VMV3_9PSEU</name>
<reference evidence="7 8" key="1">
    <citation type="submission" date="2019-03" db="EMBL/GenBank/DDBJ databases">
        <title>Genomic Encyclopedia of Type Strains, Phase IV (KMG-IV): sequencing the most valuable type-strain genomes for metagenomic binning, comparative biology and taxonomic classification.</title>
        <authorList>
            <person name="Goeker M."/>
        </authorList>
    </citation>
    <scope>NUCLEOTIDE SEQUENCE [LARGE SCALE GENOMIC DNA]</scope>
    <source>
        <strain evidence="7 8">DSM 45775</strain>
    </source>
</reference>
<proteinExistence type="predicted"/>